<keyword evidence="12" id="KW-1185">Reference proteome</keyword>
<keyword evidence="3 8" id="KW-0699">rRNA-binding</keyword>
<dbReference type="InterPro" id="IPR019927">
    <property type="entry name" value="Ribosomal_uL3_bac/org-type"/>
</dbReference>
<keyword evidence="5 8" id="KW-0689">Ribosomal protein</keyword>
<dbReference type="Gene3D" id="3.30.160.810">
    <property type="match status" value="1"/>
</dbReference>
<dbReference type="Proteomes" id="UP001320209">
    <property type="component" value="Chromosome"/>
</dbReference>
<dbReference type="InterPro" id="IPR009000">
    <property type="entry name" value="Transl_B-barrel_sf"/>
</dbReference>
<reference evidence="11" key="1">
    <citation type="submission" date="2021-10" db="EMBL/GenBank/DDBJ databases">
        <title>Genome Sequence of The Candidatus Hydrogeosomobacter endosymbioticus, an Intracellular Bacterial Symbiont of the Anaerobic Ciliate GW7.</title>
        <authorList>
            <person name="Shiohama Y."/>
            <person name="Shinzato N."/>
        </authorList>
    </citation>
    <scope>NUCLEOTIDE SEQUENCE [LARGE SCALE GENOMIC DNA]</scope>
    <source>
        <strain evidence="11">200920</strain>
    </source>
</reference>
<comment type="similarity">
    <text evidence="1 8 9">Belongs to the universal ribosomal protein uL3 family.</text>
</comment>
<evidence type="ECO:0000313" key="11">
    <source>
        <dbReference type="EMBL" id="BDB95940.1"/>
    </source>
</evidence>
<evidence type="ECO:0000256" key="10">
    <source>
        <dbReference type="RuleBase" id="RU003906"/>
    </source>
</evidence>
<dbReference type="HAMAP" id="MF_01325_B">
    <property type="entry name" value="Ribosomal_uL3_B"/>
    <property type="match status" value="1"/>
</dbReference>
<comment type="subunit">
    <text evidence="8 10">Part of the 50S ribosomal subunit. Forms a cluster with proteins L14 and L19.</text>
</comment>
<dbReference type="NCBIfam" id="TIGR03625">
    <property type="entry name" value="L3_bact"/>
    <property type="match status" value="1"/>
</dbReference>
<protein>
    <recommendedName>
        <fullName evidence="7 8">Large ribosomal subunit protein uL3</fullName>
    </recommendedName>
</protein>
<dbReference type="InterPro" id="IPR000597">
    <property type="entry name" value="Ribosomal_uL3"/>
</dbReference>
<keyword evidence="2" id="KW-0488">Methylation</keyword>
<gene>
    <name evidence="8 11" type="primary">rplC</name>
    <name evidence="11" type="ORF">HYD_0730</name>
</gene>
<dbReference type="PANTHER" id="PTHR11229:SF16">
    <property type="entry name" value="LARGE RIBOSOMAL SUBUNIT PROTEIN UL3C"/>
    <property type="match status" value="1"/>
</dbReference>
<sequence length="241" mass="25365">MRVCMTSLRTGLIAEKVGMSALFTKEGARVPVTLLNVSGCSVVCHRNVNGVVALQVGFSGCRDSGRNFSKGLLGHFAKNGVRARRKLVEFRVDEDNLIPVGAELLAGHFKVGDFVDVSANTIGKGFAGAMKRHGFGGLRASHGVSVSHRSHGSTGNRKSPAKVFKNKKMAGHMGCNRVTIQNLPVVFVDEGNGLIGVKGAVPGHDGAFVVVRDAVKRSGDSAGREFPGRFVVRGDTASVLG</sequence>
<dbReference type="InterPro" id="IPR019926">
    <property type="entry name" value="Ribosomal_uL3_CS"/>
</dbReference>
<name>A0ABN6L725_9PROT</name>
<dbReference type="Pfam" id="PF00297">
    <property type="entry name" value="Ribosomal_L3"/>
    <property type="match status" value="1"/>
</dbReference>
<comment type="caution">
    <text evidence="8">Lacks conserved residue(s) required for the propagation of feature annotation.</text>
</comment>
<evidence type="ECO:0000256" key="6">
    <source>
        <dbReference type="ARBA" id="ARBA00023274"/>
    </source>
</evidence>
<proteinExistence type="inferred from homology"/>
<dbReference type="SUPFAM" id="SSF50447">
    <property type="entry name" value="Translation proteins"/>
    <property type="match status" value="1"/>
</dbReference>
<keyword evidence="6 8" id="KW-0687">Ribonucleoprotein</keyword>
<dbReference type="Gene3D" id="2.40.30.10">
    <property type="entry name" value="Translation factors"/>
    <property type="match status" value="1"/>
</dbReference>
<evidence type="ECO:0000313" key="12">
    <source>
        <dbReference type="Proteomes" id="UP001320209"/>
    </source>
</evidence>
<evidence type="ECO:0000256" key="4">
    <source>
        <dbReference type="ARBA" id="ARBA00022884"/>
    </source>
</evidence>
<evidence type="ECO:0000256" key="9">
    <source>
        <dbReference type="RuleBase" id="RU003905"/>
    </source>
</evidence>
<accession>A0ABN6L725</accession>
<evidence type="ECO:0000256" key="5">
    <source>
        <dbReference type="ARBA" id="ARBA00022980"/>
    </source>
</evidence>
<dbReference type="PANTHER" id="PTHR11229">
    <property type="entry name" value="50S RIBOSOMAL PROTEIN L3"/>
    <property type="match status" value="1"/>
</dbReference>
<evidence type="ECO:0000256" key="2">
    <source>
        <dbReference type="ARBA" id="ARBA00022481"/>
    </source>
</evidence>
<evidence type="ECO:0000256" key="1">
    <source>
        <dbReference type="ARBA" id="ARBA00006540"/>
    </source>
</evidence>
<dbReference type="PROSITE" id="PS00474">
    <property type="entry name" value="RIBOSOMAL_L3"/>
    <property type="match status" value="1"/>
</dbReference>
<dbReference type="EMBL" id="AP025225">
    <property type="protein sequence ID" value="BDB95940.1"/>
    <property type="molecule type" value="Genomic_DNA"/>
</dbReference>
<comment type="function">
    <text evidence="8 10">One of the primary rRNA binding proteins, it binds directly near the 3'-end of the 23S rRNA, where it nucleates assembly of the 50S subunit.</text>
</comment>
<dbReference type="GO" id="GO:0005840">
    <property type="term" value="C:ribosome"/>
    <property type="evidence" value="ECO:0007669"/>
    <property type="project" value="UniProtKB-KW"/>
</dbReference>
<evidence type="ECO:0000256" key="7">
    <source>
        <dbReference type="ARBA" id="ARBA00035243"/>
    </source>
</evidence>
<evidence type="ECO:0000256" key="3">
    <source>
        <dbReference type="ARBA" id="ARBA00022730"/>
    </source>
</evidence>
<keyword evidence="4 8" id="KW-0694">RNA-binding</keyword>
<evidence type="ECO:0000256" key="8">
    <source>
        <dbReference type="HAMAP-Rule" id="MF_01325"/>
    </source>
</evidence>
<organism evidence="11 12">
    <name type="scientific">Candidatus Hydrogenosomobacter endosymbioticus</name>
    <dbReference type="NCBI Taxonomy" id="2558174"/>
    <lineage>
        <taxon>Bacteria</taxon>
        <taxon>Pseudomonadati</taxon>
        <taxon>Pseudomonadota</taxon>
        <taxon>Alphaproteobacteria</taxon>
        <taxon>Holosporales</taxon>
        <taxon>Holosporaceae</taxon>
        <taxon>Candidatus Hydrogenosomobacter</taxon>
    </lineage>
</organism>